<proteinExistence type="predicted"/>
<reference evidence="2" key="1">
    <citation type="submission" date="2016-03" db="EMBL/GenBank/DDBJ databases">
        <title>Draft genome sequence of Rosellinia necatrix.</title>
        <authorList>
            <person name="Kanematsu S."/>
        </authorList>
    </citation>
    <scope>NUCLEOTIDE SEQUENCE [LARGE SCALE GENOMIC DNA]</scope>
    <source>
        <strain evidence="2">W97</strain>
    </source>
</reference>
<accession>A0A1W2TES0</accession>
<feature type="compositionally biased region" description="Low complexity" evidence="1">
    <location>
        <begin position="293"/>
        <end position="310"/>
    </location>
</feature>
<evidence type="ECO:0000256" key="1">
    <source>
        <dbReference type="SAM" id="MobiDB-lite"/>
    </source>
</evidence>
<evidence type="ECO:0000313" key="3">
    <source>
        <dbReference type="Proteomes" id="UP000054516"/>
    </source>
</evidence>
<dbReference type="OrthoDB" id="5379420at2759"/>
<gene>
    <name evidence="2" type="ORF">SAMD00023353_1900610</name>
</gene>
<sequence>MLSPKYTCAQCARRLGQLSRPARLSTTTTTTTRPSGIPIPRLSHTHTPPPPAARSRLYSTTAPTAVRGKGRAVVTREYYAQPKFSRADVPPLEFWEARARPPLVADLGADECLRTARAYVDAARKDGPGWRERLIAVKETPDDDGGGKGAAAAATTMTTGKTPLSAYVLHYVASMLWQNHAGQSRFLAMHILRTLTVLGYAPSLLTMVRLGLMSKRLDQPPFEPAREALERLMRRIGDGNGGRGGEGGDFAADACTLRALIYAAEETHAGDTEALRWLRRAYETDAAANAAAATAATTTGSGSGVSSADAPVPTPAAGGDGVPPFNPRWQWKLSFALTLAQVRLRRGELERARDAYAIAASDLDSAAGHLGLASVLQKLGAAGSAAERLASLERAAASGDPAAAREMGKRERYRATEPGLGRWEKRKRQVVADEWLAVADYAAAPTKV</sequence>
<keyword evidence="3" id="KW-1185">Reference proteome</keyword>
<protein>
    <submittedName>
        <fullName evidence="2">Uncharacterized protein</fullName>
    </submittedName>
</protein>
<dbReference type="STRING" id="77044.A0A1W2TES0"/>
<feature type="region of interest" description="Disordered" evidence="1">
    <location>
        <begin position="293"/>
        <end position="323"/>
    </location>
</feature>
<dbReference type="Proteomes" id="UP000054516">
    <property type="component" value="Unassembled WGS sequence"/>
</dbReference>
<evidence type="ECO:0000313" key="2">
    <source>
        <dbReference type="EMBL" id="GAP86515.2"/>
    </source>
</evidence>
<name>A0A1W2TES0_ROSNE</name>
<organism evidence="2">
    <name type="scientific">Rosellinia necatrix</name>
    <name type="common">White root-rot fungus</name>
    <dbReference type="NCBI Taxonomy" id="77044"/>
    <lineage>
        <taxon>Eukaryota</taxon>
        <taxon>Fungi</taxon>
        <taxon>Dikarya</taxon>
        <taxon>Ascomycota</taxon>
        <taxon>Pezizomycotina</taxon>
        <taxon>Sordariomycetes</taxon>
        <taxon>Xylariomycetidae</taxon>
        <taxon>Xylariales</taxon>
        <taxon>Xylariaceae</taxon>
        <taxon>Rosellinia</taxon>
    </lineage>
</organism>
<feature type="region of interest" description="Disordered" evidence="1">
    <location>
        <begin position="19"/>
        <end position="56"/>
    </location>
</feature>
<dbReference type="AlphaFoldDB" id="A0A1W2TES0"/>
<dbReference type="EMBL" id="DF977464">
    <property type="protein sequence ID" value="GAP86515.2"/>
    <property type="molecule type" value="Genomic_DNA"/>
</dbReference>